<feature type="transmembrane region" description="Helical" evidence="6">
    <location>
        <begin position="426"/>
        <end position="448"/>
    </location>
</feature>
<keyword evidence="3 6" id="KW-0812">Transmembrane</keyword>
<evidence type="ECO:0000313" key="9">
    <source>
        <dbReference type="Proteomes" id="UP000830671"/>
    </source>
</evidence>
<dbReference type="Gene3D" id="1.20.1250.20">
    <property type="entry name" value="MFS general substrate transporter like domains"/>
    <property type="match status" value="1"/>
</dbReference>
<dbReference type="PANTHER" id="PTHR43791">
    <property type="entry name" value="PERMEASE-RELATED"/>
    <property type="match status" value="1"/>
</dbReference>
<evidence type="ECO:0000256" key="1">
    <source>
        <dbReference type="ARBA" id="ARBA00004141"/>
    </source>
</evidence>
<feature type="transmembrane region" description="Helical" evidence="6">
    <location>
        <begin position="620"/>
        <end position="641"/>
    </location>
</feature>
<reference evidence="8" key="1">
    <citation type="journal article" date="2021" name="Mol. Plant Microbe Interact.">
        <title>Complete Genome Sequence of the Plant-Pathogenic Fungus Colletotrichum lupini.</title>
        <authorList>
            <person name="Baroncelli R."/>
            <person name="Pensec F."/>
            <person name="Da Lio D."/>
            <person name="Boufleur T."/>
            <person name="Vicente I."/>
            <person name="Sarrocco S."/>
            <person name="Picot A."/>
            <person name="Baraldi E."/>
            <person name="Sukno S."/>
            <person name="Thon M."/>
            <person name="Le Floch G."/>
        </authorList>
    </citation>
    <scope>NUCLEOTIDE SEQUENCE</scope>
    <source>
        <strain evidence="8">IMI 504893</strain>
    </source>
</reference>
<organism evidence="8 9">
    <name type="scientific">Colletotrichum lupini</name>
    <dbReference type="NCBI Taxonomy" id="145971"/>
    <lineage>
        <taxon>Eukaryota</taxon>
        <taxon>Fungi</taxon>
        <taxon>Dikarya</taxon>
        <taxon>Ascomycota</taxon>
        <taxon>Pezizomycotina</taxon>
        <taxon>Sordariomycetes</taxon>
        <taxon>Hypocreomycetidae</taxon>
        <taxon>Glomerellales</taxon>
        <taxon>Glomerellaceae</taxon>
        <taxon>Colletotrichum</taxon>
        <taxon>Colletotrichum acutatum species complex</taxon>
    </lineage>
</organism>
<feature type="transmembrane region" description="Helical" evidence="6">
    <location>
        <begin position="533"/>
        <end position="552"/>
    </location>
</feature>
<dbReference type="GO" id="GO:0022857">
    <property type="term" value="F:transmembrane transporter activity"/>
    <property type="evidence" value="ECO:0007669"/>
    <property type="project" value="InterPro"/>
</dbReference>
<dbReference type="RefSeq" id="XP_049141258.1">
    <property type="nucleotide sequence ID" value="XM_049284115.1"/>
</dbReference>
<feature type="transmembrane region" description="Helical" evidence="6">
    <location>
        <begin position="332"/>
        <end position="352"/>
    </location>
</feature>
<dbReference type="GO" id="GO:0016020">
    <property type="term" value="C:membrane"/>
    <property type="evidence" value="ECO:0007669"/>
    <property type="project" value="UniProtKB-SubCell"/>
</dbReference>
<dbReference type="AlphaFoldDB" id="A0A9Q8WDX9"/>
<gene>
    <name evidence="8" type="ORF">CLUP02_05106</name>
</gene>
<protein>
    <recommendedName>
        <fullName evidence="7">Major facilitator superfamily (MFS) profile domain-containing protein</fullName>
    </recommendedName>
</protein>
<feature type="transmembrane region" description="Helical" evidence="6">
    <location>
        <begin position="497"/>
        <end position="521"/>
    </location>
</feature>
<keyword evidence="2" id="KW-0813">Transport</keyword>
<keyword evidence="5 6" id="KW-0472">Membrane</keyword>
<comment type="subcellular location">
    <subcellularLocation>
        <location evidence="1">Membrane</location>
        <topology evidence="1">Multi-pass membrane protein</topology>
    </subcellularLocation>
</comment>
<evidence type="ECO:0000256" key="5">
    <source>
        <dbReference type="ARBA" id="ARBA00023136"/>
    </source>
</evidence>
<dbReference type="EMBL" id="CP019475">
    <property type="protein sequence ID" value="UQC79626.1"/>
    <property type="molecule type" value="Genomic_DNA"/>
</dbReference>
<dbReference type="Pfam" id="PF07690">
    <property type="entry name" value="MFS_1"/>
    <property type="match status" value="1"/>
</dbReference>
<feature type="transmembrane region" description="Helical" evidence="6">
    <location>
        <begin position="358"/>
        <end position="380"/>
    </location>
</feature>
<dbReference type="KEGG" id="clup:CLUP02_05106"/>
<dbReference type="InterPro" id="IPR036259">
    <property type="entry name" value="MFS_trans_sf"/>
</dbReference>
<dbReference type="InterPro" id="IPR020846">
    <property type="entry name" value="MFS_dom"/>
</dbReference>
<dbReference type="PROSITE" id="PS50850">
    <property type="entry name" value="MFS"/>
    <property type="match status" value="1"/>
</dbReference>
<feature type="domain" description="Major facilitator superfamily (MFS) profile" evidence="7">
    <location>
        <begin position="249"/>
        <end position="678"/>
    </location>
</feature>
<name>A0A9Q8WDX9_9PEZI</name>
<keyword evidence="4 6" id="KW-1133">Transmembrane helix</keyword>
<dbReference type="PANTHER" id="PTHR43791:SF92">
    <property type="entry name" value="AGL026WP"/>
    <property type="match status" value="1"/>
</dbReference>
<evidence type="ECO:0000256" key="2">
    <source>
        <dbReference type="ARBA" id="ARBA00022448"/>
    </source>
</evidence>
<proteinExistence type="predicted"/>
<dbReference type="GeneID" id="73339125"/>
<evidence type="ECO:0000259" key="7">
    <source>
        <dbReference type="PROSITE" id="PS50850"/>
    </source>
</evidence>
<dbReference type="Proteomes" id="UP000830671">
    <property type="component" value="Chromosome 3"/>
</dbReference>
<feature type="transmembrane region" description="Helical" evidence="6">
    <location>
        <begin position="392"/>
        <end position="414"/>
    </location>
</feature>
<dbReference type="FunFam" id="1.20.1250.20:FF:000057">
    <property type="entry name" value="MFS general substrate transporter"/>
    <property type="match status" value="1"/>
</dbReference>
<feature type="transmembrane region" description="Helical" evidence="6">
    <location>
        <begin position="564"/>
        <end position="582"/>
    </location>
</feature>
<feature type="transmembrane region" description="Helical" evidence="6">
    <location>
        <begin position="653"/>
        <end position="674"/>
    </location>
</feature>
<feature type="transmembrane region" description="Helical" evidence="6">
    <location>
        <begin position="306"/>
        <end position="325"/>
    </location>
</feature>
<sequence>MSFCRKARYSGKVPAILSDIGDFSEHIMQALAWFPYILSPVLACSSTESTPLTKRGLRGSVTYCDNTRPLGPLMRAQNLRISDSRAVGPTSAAGCILAAPTGCADYELDVDATFLPASTPMSQNSQQDYFPMKPCRSICSWYNRPRSCENRPAPILLARDPLLEQILHDFLRGKELDLSNKKVVSIERTRISHLHTRMALNDLRKDDTLGLHIETLDHPLKSNISQNVPIENRDLKERRLVRRIDVRMMPLMMLLYKFIQIFHSGALTDMVTEKYMNHPNCDQIATARLGNFEKDIGLVGTQYNTIISVFFVGYILTQVPTNMILNKMRPSIFLPVVMCCWAVVSASTGAVQNYKGAVVLRFLLGFVEAPFFPGALYLFSSWYTKKELAVRISVLYAAGQMAGAFGGLLGSAIMGGMNGKLGLADWRWLFIIEGTIPIPVAIVTYLTLPDYPATTKWLTDEERKLAILRITEEAVEEDNREEASALQGLKMTFTDPALYMIWLMQLGLNTAAAFTNFFPTIVATLGYNQRNTLLLSAPPYVFAAILGITNSWHSDKHRERWLHIVWPQVFCSVGFIISATTLNVAARYTATFMMMSVYGSFGCILSWVSTTLPRPATKRAVSYAVVNAGSNLASIYASYFYPKSHGPQYWQANIINVAFSGMCILLATSLHFYLRWRNHKLRVAGDKDLQNEGTRLGSRSTKLGEKWQCHPTYQYTL</sequence>
<evidence type="ECO:0000256" key="4">
    <source>
        <dbReference type="ARBA" id="ARBA00022989"/>
    </source>
</evidence>
<evidence type="ECO:0000256" key="6">
    <source>
        <dbReference type="SAM" id="Phobius"/>
    </source>
</evidence>
<keyword evidence="9" id="KW-1185">Reference proteome</keyword>
<dbReference type="SUPFAM" id="SSF103473">
    <property type="entry name" value="MFS general substrate transporter"/>
    <property type="match status" value="1"/>
</dbReference>
<accession>A0A9Q8WDX9</accession>
<dbReference type="InterPro" id="IPR011701">
    <property type="entry name" value="MFS"/>
</dbReference>
<evidence type="ECO:0000313" key="8">
    <source>
        <dbReference type="EMBL" id="UQC79626.1"/>
    </source>
</evidence>
<dbReference type="FunFam" id="1.20.1250.20:FF:000013">
    <property type="entry name" value="MFS general substrate transporter"/>
    <property type="match status" value="1"/>
</dbReference>
<evidence type="ECO:0000256" key="3">
    <source>
        <dbReference type="ARBA" id="ARBA00022692"/>
    </source>
</evidence>